<protein>
    <submittedName>
        <fullName evidence="2">Uncharacterized protein</fullName>
    </submittedName>
</protein>
<reference evidence="2" key="1">
    <citation type="submission" date="2022-11" db="UniProtKB">
        <authorList>
            <consortium name="WormBaseParasite"/>
        </authorList>
    </citation>
    <scope>IDENTIFICATION</scope>
</reference>
<evidence type="ECO:0000313" key="1">
    <source>
        <dbReference type="Proteomes" id="UP000887579"/>
    </source>
</evidence>
<sequence>MVISNQQEENTLLLFQNLKFLKGENEEFSNVQIQQPLPYSNVENRQHSHFRQRPYNPGSLPNVNGRDHSNIAAPRQNPCGAMINQASNFA</sequence>
<accession>A0AC34G7E0</accession>
<name>A0AC34G7E0_9BILA</name>
<organism evidence="1 2">
    <name type="scientific">Panagrolaimus sp. ES5</name>
    <dbReference type="NCBI Taxonomy" id="591445"/>
    <lineage>
        <taxon>Eukaryota</taxon>
        <taxon>Metazoa</taxon>
        <taxon>Ecdysozoa</taxon>
        <taxon>Nematoda</taxon>
        <taxon>Chromadorea</taxon>
        <taxon>Rhabditida</taxon>
        <taxon>Tylenchina</taxon>
        <taxon>Panagrolaimomorpha</taxon>
        <taxon>Panagrolaimoidea</taxon>
        <taxon>Panagrolaimidae</taxon>
        <taxon>Panagrolaimus</taxon>
    </lineage>
</organism>
<proteinExistence type="predicted"/>
<dbReference type="WBParaSite" id="ES5_v2.g25689.t1">
    <property type="protein sequence ID" value="ES5_v2.g25689.t1"/>
    <property type="gene ID" value="ES5_v2.g25689"/>
</dbReference>
<evidence type="ECO:0000313" key="2">
    <source>
        <dbReference type="WBParaSite" id="ES5_v2.g25689.t1"/>
    </source>
</evidence>
<dbReference type="Proteomes" id="UP000887579">
    <property type="component" value="Unplaced"/>
</dbReference>